<gene>
    <name evidence="1" type="ORF">PHMEG_00037348</name>
</gene>
<accession>A0A225UMD6</accession>
<name>A0A225UMD6_9STRA</name>
<evidence type="ECO:0000313" key="2">
    <source>
        <dbReference type="Proteomes" id="UP000198211"/>
    </source>
</evidence>
<protein>
    <submittedName>
        <fullName evidence="1">Uncharacterized protein</fullName>
    </submittedName>
</protein>
<proteinExistence type="predicted"/>
<comment type="caution">
    <text evidence="1">The sequence shown here is derived from an EMBL/GenBank/DDBJ whole genome shotgun (WGS) entry which is preliminary data.</text>
</comment>
<dbReference type="Proteomes" id="UP000198211">
    <property type="component" value="Unassembled WGS sequence"/>
</dbReference>
<sequence length="88" mass="10007">MCRAKSAETYDTPISLAERIRLQSILPTCRMIKTGAVLETQEMLLVFSQDGKLFPGGNQYSRFLKILKGVLDDEKMQKKTGRIRVTNQ</sequence>
<keyword evidence="2" id="KW-1185">Reference proteome</keyword>
<dbReference type="EMBL" id="NBNE01016310">
    <property type="protein sequence ID" value="OWY93309.1"/>
    <property type="molecule type" value="Genomic_DNA"/>
</dbReference>
<dbReference type="AlphaFoldDB" id="A0A225UMD6"/>
<reference evidence="2" key="1">
    <citation type="submission" date="2017-03" db="EMBL/GenBank/DDBJ databases">
        <title>Phytopthora megakarya and P. palmivora, two closely related causual agents of cacao black pod achieved similar genome size and gene model numbers by different mechanisms.</title>
        <authorList>
            <person name="Ali S."/>
            <person name="Shao J."/>
            <person name="Larry D.J."/>
            <person name="Kronmiller B."/>
            <person name="Shen D."/>
            <person name="Strem M.D."/>
            <person name="Melnick R.L."/>
            <person name="Guiltinan M.J."/>
            <person name="Tyler B.M."/>
            <person name="Meinhardt L.W."/>
            <person name="Bailey B.A."/>
        </authorList>
    </citation>
    <scope>NUCLEOTIDE SEQUENCE [LARGE SCALE GENOMIC DNA]</scope>
    <source>
        <strain evidence="2">zdho120</strain>
    </source>
</reference>
<evidence type="ECO:0000313" key="1">
    <source>
        <dbReference type="EMBL" id="OWY93309.1"/>
    </source>
</evidence>
<organism evidence="1 2">
    <name type="scientific">Phytophthora megakarya</name>
    <dbReference type="NCBI Taxonomy" id="4795"/>
    <lineage>
        <taxon>Eukaryota</taxon>
        <taxon>Sar</taxon>
        <taxon>Stramenopiles</taxon>
        <taxon>Oomycota</taxon>
        <taxon>Peronosporomycetes</taxon>
        <taxon>Peronosporales</taxon>
        <taxon>Peronosporaceae</taxon>
        <taxon>Phytophthora</taxon>
    </lineage>
</organism>